<dbReference type="Proteomes" id="UP000695023">
    <property type="component" value="Unplaced"/>
</dbReference>
<dbReference type="InterPro" id="IPR007527">
    <property type="entry name" value="Znf_SWIM"/>
</dbReference>
<gene>
    <name evidence="4" type="primary">si:dkey-31c13.1</name>
</gene>
<sequence>MRQFENSADLDSFIKELEEESQTKFITFSVDRHYNDKDWHPLPGNRVYWQWAGGSGMPAIEFTGVPFMFVGSKRLVCHQGKDLAVAQKQRYAEERAKKTMIDHTLVRNKSNSQSSKKVGCPAAISISKIATFPKFKLEEDRERSKKAASKMLKEALERDPVVWGTCYVVTQPSVHAGHAMGEMEPVDARVEQQVVELRKQGVRKVSELKRHLAQFVTAELFKGASPPPASRRRYYPSEKDLRNIMAKVKDQARHRIDQVNLEGLFEEWCAATPEDKFHLRLRTEDASFLFCHQTLWQMRLLRLYGADVCVFDAAYRTIRYPLPLCFLCVRTNMCYSVVGVMVLQEETTEAIKEGLEVFKCWNADWRPARFMVDCNAAEIQAVESVFEGTKALLSDFHREKAWDEWIQKEHRVADKGDALTKLKAIASSLTTEQYEEAVKALMASHTWEQNPAFQSWFSDTWLSKAKRWVSAFKEETLNIAIITNHETEHQNKLFKHKYLEDYRDRTLSEMLDIVTHVYIPELRRTYIEANVRSYGQCDSSVPPFLWDRPADVIQHITSCMDSSLSEGHVVKLGDGVFRVKSETQEDQSYELAFGSDDSLPSCQCDDWRRYKLPCKHFCAVFQKVPGWTWQQLSLKYREHPLLNLDATCCSMTPDSVDEWGTEVVSEPVTCKDTQVTSDCDSPPRKRVSKSYLRKKCVNLTKQLMDRICTTESQDTLQELSETLGRLVKGLTPAFGSEDGMLHLEAKRVRVSSCTD</sequence>
<dbReference type="PANTHER" id="PTHR47456">
    <property type="entry name" value="PHD-TYPE DOMAIN-CONTAINING PROTEIN"/>
    <property type="match status" value="1"/>
</dbReference>
<evidence type="ECO:0000256" key="1">
    <source>
        <dbReference type="PROSITE-ProRule" id="PRU00325"/>
    </source>
</evidence>
<reference evidence="4" key="1">
    <citation type="submission" date="2025-08" db="UniProtKB">
        <authorList>
            <consortium name="RefSeq"/>
        </authorList>
    </citation>
    <scope>IDENTIFICATION</scope>
</reference>
<dbReference type="GO" id="GO:0003700">
    <property type="term" value="F:DNA-binding transcription factor activity"/>
    <property type="evidence" value="ECO:0007669"/>
    <property type="project" value="InterPro"/>
</dbReference>
<proteinExistence type="predicted"/>
<dbReference type="AlphaFoldDB" id="A0A9Y6JFA8"/>
<dbReference type="Pfam" id="PF21056">
    <property type="entry name" value="ZSWIM1-3_RNaseH-like"/>
    <property type="match status" value="1"/>
</dbReference>
<evidence type="ECO:0000313" key="4">
    <source>
        <dbReference type="RefSeq" id="XP_013768772.1"/>
    </source>
</evidence>
<evidence type="ECO:0000313" key="3">
    <source>
        <dbReference type="Proteomes" id="UP000695023"/>
    </source>
</evidence>
<keyword evidence="3" id="KW-1185">Reference proteome</keyword>
<dbReference type="RefSeq" id="XP_013768772.1">
    <property type="nucleotide sequence ID" value="XM_013913318.1"/>
</dbReference>
<keyword evidence="1" id="KW-0479">Metal-binding</keyword>
<dbReference type="Pfam" id="PF15299">
    <property type="entry name" value="ALS2CR8"/>
    <property type="match status" value="1"/>
</dbReference>
<keyword evidence="1" id="KW-0862">Zinc</keyword>
<accession>A0A9Y6JFA8</accession>
<dbReference type="GeneID" id="102204999"/>
<dbReference type="PROSITE" id="PS50966">
    <property type="entry name" value="ZF_SWIM"/>
    <property type="match status" value="1"/>
</dbReference>
<name>A0A9Y6JFA8_9CICH</name>
<protein>
    <submittedName>
        <fullName evidence="4">Uncharacterized protein si:dkey-31c13.1 isoform X1</fullName>
    </submittedName>
</protein>
<dbReference type="GO" id="GO:0008270">
    <property type="term" value="F:zinc ion binding"/>
    <property type="evidence" value="ECO:0007669"/>
    <property type="project" value="UniProtKB-KW"/>
</dbReference>
<dbReference type="Pfam" id="PF04434">
    <property type="entry name" value="SWIM"/>
    <property type="match status" value="1"/>
</dbReference>
<feature type="domain" description="SWIM-type" evidence="2">
    <location>
        <begin position="589"/>
        <end position="625"/>
    </location>
</feature>
<dbReference type="InterPro" id="IPR029309">
    <property type="entry name" value="CaRF"/>
</dbReference>
<keyword evidence="1" id="KW-0863">Zinc-finger</keyword>
<dbReference type="InterPro" id="IPR048324">
    <property type="entry name" value="ZSWIM1-3_RNaseH-like"/>
</dbReference>
<evidence type="ECO:0000259" key="2">
    <source>
        <dbReference type="PROSITE" id="PS50966"/>
    </source>
</evidence>
<organism evidence="3 4">
    <name type="scientific">Pundamilia nyererei</name>
    <dbReference type="NCBI Taxonomy" id="303518"/>
    <lineage>
        <taxon>Eukaryota</taxon>
        <taxon>Metazoa</taxon>
        <taxon>Chordata</taxon>
        <taxon>Craniata</taxon>
        <taxon>Vertebrata</taxon>
        <taxon>Euteleostomi</taxon>
        <taxon>Actinopterygii</taxon>
        <taxon>Neopterygii</taxon>
        <taxon>Teleostei</taxon>
        <taxon>Neoteleostei</taxon>
        <taxon>Acanthomorphata</taxon>
        <taxon>Ovalentaria</taxon>
        <taxon>Cichlomorphae</taxon>
        <taxon>Cichliformes</taxon>
        <taxon>Cichlidae</taxon>
        <taxon>African cichlids</taxon>
        <taxon>Pseudocrenilabrinae</taxon>
        <taxon>Haplochromini</taxon>
        <taxon>Pundamilia</taxon>
    </lineage>
</organism>